<keyword evidence="3" id="KW-1185">Reference proteome</keyword>
<dbReference type="Pfam" id="PF02738">
    <property type="entry name" value="MoCoBD_1"/>
    <property type="match status" value="1"/>
</dbReference>
<organism evidence="2 3">
    <name type="scientific">Luteimonas cucumeris</name>
    <dbReference type="NCBI Taxonomy" id="985012"/>
    <lineage>
        <taxon>Bacteria</taxon>
        <taxon>Pseudomonadati</taxon>
        <taxon>Pseudomonadota</taxon>
        <taxon>Gammaproteobacteria</taxon>
        <taxon>Lysobacterales</taxon>
        <taxon>Lysobacteraceae</taxon>
        <taxon>Luteimonas</taxon>
    </lineage>
</organism>
<dbReference type="GO" id="GO:0016491">
    <property type="term" value="F:oxidoreductase activity"/>
    <property type="evidence" value="ECO:0007669"/>
    <property type="project" value="InterPro"/>
</dbReference>
<dbReference type="InterPro" id="IPR000674">
    <property type="entry name" value="Ald_Oxase/Xan_DH_a/b"/>
</dbReference>
<evidence type="ECO:0000313" key="2">
    <source>
        <dbReference type="EMBL" id="TWI01658.1"/>
    </source>
</evidence>
<accession>A0A562L210</accession>
<dbReference type="Pfam" id="PF20256">
    <property type="entry name" value="MoCoBD_2"/>
    <property type="match status" value="1"/>
</dbReference>
<dbReference type="SUPFAM" id="SSF54665">
    <property type="entry name" value="CO dehydrogenase molybdoprotein N-domain-like"/>
    <property type="match status" value="1"/>
</dbReference>
<reference evidence="2 3" key="1">
    <citation type="journal article" date="2015" name="Stand. Genomic Sci.">
        <title>Genomic Encyclopedia of Bacterial and Archaeal Type Strains, Phase III: the genomes of soil and plant-associated and newly described type strains.</title>
        <authorList>
            <person name="Whitman W.B."/>
            <person name="Woyke T."/>
            <person name="Klenk H.P."/>
            <person name="Zhou Y."/>
            <person name="Lilburn T.G."/>
            <person name="Beck B.J."/>
            <person name="De Vos P."/>
            <person name="Vandamme P."/>
            <person name="Eisen J.A."/>
            <person name="Garrity G."/>
            <person name="Hugenholtz P."/>
            <person name="Kyrpides N.C."/>
        </authorList>
    </citation>
    <scope>NUCLEOTIDE SEQUENCE [LARGE SCALE GENOMIC DNA]</scope>
    <source>
        <strain evidence="2 3">CGMCC 1.10821</strain>
    </source>
</reference>
<dbReference type="Proteomes" id="UP000315167">
    <property type="component" value="Unassembled WGS sequence"/>
</dbReference>
<feature type="domain" description="Aldehyde oxidase/xanthine dehydrogenase a/b hammerhead" evidence="1">
    <location>
        <begin position="32"/>
        <end position="138"/>
    </location>
</feature>
<dbReference type="SUPFAM" id="SSF56003">
    <property type="entry name" value="Molybdenum cofactor-binding domain"/>
    <property type="match status" value="1"/>
</dbReference>
<dbReference type="Gene3D" id="3.30.365.10">
    <property type="entry name" value="Aldehyde oxidase/xanthine dehydrogenase, molybdopterin binding domain"/>
    <property type="match status" value="4"/>
</dbReference>
<dbReference type="EMBL" id="VLKN01000005">
    <property type="protein sequence ID" value="TWI01658.1"/>
    <property type="molecule type" value="Genomic_DNA"/>
</dbReference>
<dbReference type="InterPro" id="IPR049648">
    <property type="entry name" value="PaoC-like"/>
</dbReference>
<dbReference type="OrthoDB" id="6177861at2"/>
<comment type="caution">
    <text evidence="2">The sequence shown here is derived from an EMBL/GenBank/DDBJ whole genome shotgun (WGS) entry which is preliminary data.</text>
</comment>
<dbReference type="PANTHER" id="PTHR11908">
    <property type="entry name" value="XANTHINE DEHYDROGENASE"/>
    <property type="match status" value="1"/>
</dbReference>
<gene>
    <name evidence="2" type="ORF">IP90_02217</name>
</gene>
<dbReference type="GO" id="GO:0005506">
    <property type="term" value="F:iron ion binding"/>
    <property type="evidence" value="ECO:0007669"/>
    <property type="project" value="InterPro"/>
</dbReference>
<dbReference type="PANTHER" id="PTHR11908:SF123">
    <property type="entry name" value="ALDEHYDE OXIDOREDUCTASE MOLYBDENUM-BINDING SUBUNIT PAOC"/>
    <property type="match status" value="1"/>
</dbReference>
<evidence type="ECO:0000259" key="1">
    <source>
        <dbReference type="SMART" id="SM01008"/>
    </source>
</evidence>
<dbReference type="InterPro" id="IPR008274">
    <property type="entry name" value="AldOxase/xan_DH_MoCoBD1"/>
</dbReference>
<protein>
    <submittedName>
        <fullName evidence="2">Xanthine dehydrogenase YagR molybdenum-binding subunit</fullName>
    </submittedName>
</protein>
<dbReference type="AlphaFoldDB" id="A0A562L210"/>
<dbReference type="InterPro" id="IPR016208">
    <property type="entry name" value="Ald_Oxase/xanthine_DH-like"/>
</dbReference>
<dbReference type="Gene3D" id="3.90.1170.50">
    <property type="entry name" value="Aldehyde oxidase/xanthine dehydrogenase, a/b hammerhead"/>
    <property type="match status" value="1"/>
</dbReference>
<dbReference type="SMART" id="SM01008">
    <property type="entry name" value="Ald_Xan_dh_C"/>
    <property type="match status" value="1"/>
</dbReference>
<proteinExistence type="predicted"/>
<evidence type="ECO:0000313" key="3">
    <source>
        <dbReference type="Proteomes" id="UP000315167"/>
    </source>
</evidence>
<sequence length="731" mass="78246">MRFDTPATTNPIDQLRVIGKPTDRIDGPFKTTGTAPYAYERHDVVPNQAYGYVVGATIAKGRIASIDTSVAQKAPGVLAVVTARNAGKLGKGNFNTAHLLGGPEIQHYHQAIALVVAETFEQARAAAQLVRVDYRRTQGRFDLARARDSAVVPKSDPDTGAGDFDTGFANAPVQIDVTYTTPDQSHAMMEPHASIAAWNGDELTVWTSNQMINWGKQDMARTLGIPSEKVRLDSPYIGGGFGGKLFLRADVLLAALGARAAKRPVKVALTRPLMINNTTHRPATIQRIRIGCDRDGKIQAIAHESWSGDLPGGGPEVATQQTRWLYAGPNRRCALRLATLDLPEGNAMRAPGEAPGMMALEAAVDEMAEKLGMDPVEFRIRNDTQVDPERPERPFSQRQLVECLRTGADRFGWDRRNPKPAQVRDGRWLVGMGVAAAFRNNLVMKSGARVRLDGRGIVTVETDMTDIGTGSYTVIGQTAAEMMGVPLERVVVKLGDSSFPVSAGSGGQWGANTSTSGVFAACMKLRETVAGKLGVDAATAEFVDGQVRANGRSLSLADAASDGELVAEDSIEFGDLDKKFQQSTFGAHFVEVGVDAYTGECRIRRMLAVCAAGRILNPKSARSQVIGAMTMGAGAALMEELAIDQRLGFFVNHDLAGYEVPVHADIPHQEVIFLDETDPISSPMKAKGVGELGICGVGGAVANAIYNATGVRVRDYPITLDKLIGKMPAVA</sequence>
<name>A0A562L210_9GAMM</name>
<dbReference type="InterPro" id="IPR037165">
    <property type="entry name" value="AldOxase/xan_DH_Mopterin-bd_sf"/>
</dbReference>
<dbReference type="InterPro" id="IPR046867">
    <property type="entry name" value="AldOxase/xan_DH_MoCoBD2"/>
</dbReference>
<dbReference type="InterPro" id="IPR036856">
    <property type="entry name" value="Ald_Oxase/Xan_DH_a/b_sf"/>
</dbReference>
<dbReference type="NCBIfam" id="NF041671">
    <property type="entry name" value="peri_hyde_PaoC"/>
    <property type="match status" value="1"/>
</dbReference>
<dbReference type="Pfam" id="PF01315">
    <property type="entry name" value="Ald_Xan_dh_C"/>
    <property type="match status" value="1"/>
</dbReference>
<dbReference type="RefSeq" id="WP_144899717.1">
    <property type="nucleotide sequence ID" value="NZ_VLKN01000005.1"/>
</dbReference>